<dbReference type="Proteomes" id="UP000183047">
    <property type="component" value="Unassembled WGS sequence"/>
</dbReference>
<keyword evidence="2" id="KW-1185">Reference proteome</keyword>
<organism evidence="1 2">
    <name type="scientific">Butyrivibrio hungatei</name>
    <dbReference type="NCBI Taxonomy" id="185008"/>
    <lineage>
        <taxon>Bacteria</taxon>
        <taxon>Bacillati</taxon>
        <taxon>Bacillota</taxon>
        <taxon>Clostridia</taxon>
        <taxon>Lachnospirales</taxon>
        <taxon>Lachnospiraceae</taxon>
        <taxon>Butyrivibrio</taxon>
    </lineage>
</organism>
<accession>A0A1G5G0Z2</accession>
<evidence type="ECO:0000313" key="1">
    <source>
        <dbReference type="EMBL" id="SCY44840.1"/>
    </source>
</evidence>
<evidence type="ECO:0008006" key="3">
    <source>
        <dbReference type="Google" id="ProtNLM"/>
    </source>
</evidence>
<name>A0A1G5G0Z2_9FIRM</name>
<dbReference type="EMBL" id="FMUR01000017">
    <property type="protein sequence ID" value="SCY44840.1"/>
    <property type="molecule type" value="Genomic_DNA"/>
</dbReference>
<sequence>KDLIEKSFGNLKERLSMRRMSVASEENFEGKLFIQFIALQMVSYIKKKMDENGLFSRYTIQSLLDELDTIEYYQQPGKAHHLSEITAKQCELYEFMGLNVPT</sequence>
<proteinExistence type="predicted"/>
<reference evidence="2" key="1">
    <citation type="submission" date="2016-10" db="EMBL/GenBank/DDBJ databases">
        <authorList>
            <person name="Varghese N."/>
            <person name="Submissions S."/>
        </authorList>
    </citation>
    <scope>NUCLEOTIDE SEQUENCE [LARGE SCALE GENOMIC DNA]</scope>
    <source>
        <strain evidence="2">XBD2006</strain>
    </source>
</reference>
<protein>
    <recommendedName>
        <fullName evidence="3">Transposase DDE domain-containing protein</fullName>
    </recommendedName>
</protein>
<evidence type="ECO:0000313" key="2">
    <source>
        <dbReference type="Proteomes" id="UP000183047"/>
    </source>
</evidence>
<dbReference type="AlphaFoldDB" id="A0A1G5G0Z2"/>
<gene>
    <name evidence="1" type="ORF">SAMN02910451_02653</name>
</gene>
<feature type="non-terminal residue" evidence="1">
    <location>
        <position position="1"/>
    </location>
</feature>